<keyword evidence="1" id="KW-0812">Transmembrane</keyword>
<proteinExistence type="predicted"/>
<keyword evidence="1" id="KW-0472">Membrane</keyword>
<sequence>MAHSEPPSALLRLGFSAEARLRHILICIWQTLGLLFILTFLMPYTCALVSNQCSQIMSSSWSTWLPLWSGFSPSTTSFMWHIILLALAVMLFRNLVLNLLHGIFQTELVFEEHCLYWYLPTLHLRTKTIDLKNITYIDIYNHNIDHLLSQAPANITLRARLTPWPLLTYHARDFTNSQANDHNLPTLIMLHCPHLIFRFLQK</sequence>
<reference evidence="2" key="2">
    <citation type="journal article" date="2022" name="Res Sq">
        <title>Evolution of multicellular longitudinally dividing oral cavity symbionts (Neisseriaceae).</title>
        <authorList>
            <person name="Nyongesa S."/>
            <person name="Weber P."/>
            <person name="Bernet E."/>
            <person name="Pullido F."/>
            <person name="Nieckarz M."/>
            <person name="Delaby M."/>
            <person name="Nieves C."/>
            <person name="Viehboeck T."/>
            <person name="Krause N."/>
            <person name="Rivera-Millot A."/>
            <person name="Nakamura A."/>
            <person name="Vischer N."/>
            <person name="VanNieuwenhze M."/>
            <person name="Brun Y."/>
            <person name="Cava F."/>
            <person name="Bulgheresi S."/>
            <person name="Veyrier F."/>
        </authorList>
    </citation>
    <scope>NUCLEOTIDE SEQUENCE</scope>
    <source>
        <strain evidence="2">SAG 1488-6</strain>
    </source>
</reference>
<evidence type="ECO:0000313" key="2">
    <source>
        <dbReference type="EMBL" id="UOO91915.1"/>
    </source>
</evidence>
<keyword evidence="1" id="KW-1133">Transmembrane helix</keyword>
<reference evidence="2" key="1">
    <citation type="submission" date="2021-12" db="EMBL/GenBank/DDBJ databases">
        <authorList>
            <person name="Veyrier F.J."/>
        </authorList>
    </citation>
    <scope>NUCLEOTIDE SEQUENCE</scope>
    <source>
        <strain evidence="2">SAG 1488-6</strain>
    </source>
</reference>
<dbReference type="RefSeq" id="WP_019957343.1">
    <property type="nucleotide sequence ID" value="NZ_CP091512.1"/>
</dbReference>
<protein>
    <submittedName>
        <fullName evidence="2">Uncharacterized protein</fullName>
    </submittedName>
</protein>
<keyword evidence="3" id="KW-1185">Reference proteome</keyword>
<feature type="transmembrane region" description="Helical" evidence="1">
    <location>
        <begin position="78"/>
        <end position="96"/>
    </location>
</feature>
<evidence type="ECO:0000256" key="1">
    <source>
        <dbReference type="SAM" id="Phobius"/>
    </source>
</evidence>
<feature type="transmembrane region" description="Helical" evidence="1">
    <location>
        <begin position="21"/>
        <end position="42"/>
    </location>
</feature>
<evidence type="ECO:0000313" key="3">
    <source>
        <dbReference type="Proteomes" id="UP000832034"/>
    </source>
</evidence>
<accession>A0ABY4E842</accession>
<gene>
    <name evidence="2" type="ORF">LVJ81_09755</name>
</gene>
<dbReference type="EMBL" id="CP091512">
    <property type="protein sequence ID" value="UOO91915.1"/>
    <property type="molecule type" value="Genomic_DNA"/>
</dbReference>
<organism evidence="2 3">
    <name type="scientific">Vitreoscilla stercoraria</name>
    <dbReference type="NCBI Taxonomy" id="61"/>
    <lineage>
        <taxon>Bacteria</taxon>
        <taxon>Pseudomonadati</taxon>
        <taxon>Pseudomonadota</taxon>
        <taxon>Betaproteobacteria</taxon>
        <taxon>Neisseriales</taxon>
        <taxon>Neisseriaceae</taxon>
        <taxon>Vitreoscilla</taxon>
    </lineage>
</organism>
<dbReference type="Proteomes" id="UP000832034">
    <property type="component" value="Chromosome"/>
</dbReference>
<name>A0ABY4E842_VITST</name>